<evidence type="ECO:0000256" key="8">
    <source>
        <dbReference type="ARBA" id="ARBA00022801"/>
    </source>
</evidence>
<dbReference type="Gene3D" id="3.40.1830.10">
    <property type="entry name" value="Thermophilic metalloprotease (M29)"/>
    <property type="match status" value="1"/>
</dbReference>
<dbReference type="GO" id="GO:0046872">
    <property type="term" value="F:metal ion binding"/>
    <property type="evidence" value="ECO:0007669"/>
    <property type="project" value="UniProtKB-KW"/>
</dbReference>
<evidence type="ECO:0000256" key="7">
    <source>
        <dbReference type="ARBA" id="ARBA00022723"/>
    </source>
</evidence>
<evidence type="ECO:0000256" key="1">
    <source>
        <dbReference type="ARBA" id="ARBA00001941"/>
    </source>
</evidence>
<keyword evidence="11" id="KW-1185">Reference proteome</keyword>
<accession>A0A975G6K5</accession>
<evidence type="ECO:0000256" key="2">
    <source>
        <dbReference type="ARBA" id="ARBA00001946"/>
    </source>
</evidence>
<dbReference type="SUPFAM" id="SSF144052">
    <property type="entry name" value="Thermophilic metalloprotease-like"/>
    <property type="match status" value="1"/>
</dbReference>
<evidence type="ECO:0000256" key="3">
    <source>
        <dbReference type="ARBA" id="ARBA00001947"/>
    </source>
</evidence>
<evidence type="ECO:0000256" key="5">
    <source>
        <dbReference type="ARBA" id="ARBA00022438"/>
    </source>
</evidence>
<dbReference type="PANTHER" id="PTHR34448">
    <property type="entry name" value="AMINOPEPTIDASE"/>
    <property type="match status" value="1"/>
</dbReference>
<keyword evidence="9" id="KW-0482">Metalloprotease</keyword>
<proteinExistence type="inferred from homology"/>
<dbReference type="RefSeq" id="WP_211630401.1">
    <property type="nucleotide sequence ID" value="NZ_CP073100.1"/>
</dbReference>
<reference evidence="10" key="1">
    <citation type="submission" date="2021-04" db="EMBL/GenBank/DDBJ databases">
        <title>Luteolibacter sp. 32A isolated from the skin of an Anderson's salamander (Ambystoma andersonii).</title>
        <authorList>
            <person name="Spergser J."/>
            <person name="Busse H.-J."/>
        </authorList>
    </citation>
    <scope>NUCLEOTIDE SEQUENCE</scope>
    <source>
        <strain evidence="10">32A</strain>
    </source>
</reference>
<dbReference type="GO" id="GO:0008237">
    <property type="term" value="F:metallopeptidase activity"/>
    <property type="evidence" value="ECO:0007669"/>
    <property type="project" value="UniProtKB-KW"/>
</dbReference>
<dbReference type="EMBL" id="CP073100">
    <property type="protein sequence ID" value="QUE50269.1"/>
    <property type="molecule type" value="Genomic_DNA"/>
</dbReference>
<gene>
    <name evidence="10" type="ORF">KBB96_15495</name>
</gene>
<dbReference type="GO" id="GO:0006508">
    <property type="term" value="P:proteolysis"/>
    <property type="evidence" value="ECO:0007669"/>
    <property type="project" value="UniProtKB-KW"/>
</dbReference>
<comment type="cofactor">
    <cofactor evidence="3">
        <name>Zn(2+)</name>
        <dbReference type="ChEBI" id="CHEBI:29105"/>
    </cofactor>
</comment>
<sequence length="366" mass="40847">MHDARIDALARQLVRYSTSLKKGEKVLIDLYDVPDSIGIALIRETRAKGAIPVVRIHDSRITREMLFGAEDAQYSIISKHLLAEMKDMDAYIAIRGGHNIAESSDVPAERMKLAMKHLRPVIDHRVKKTKWCVLRWPNPAMAQQAGMSTEAFENFYFDVCLLDYKALIPAMNALKKLMDKTDRVEITGPGTHLKFSIKDIPAIVCGGTCNIPDGEVFTAPVRDSVEGVISYNTPTIYQGIPFDNVKLEFSKGKIVKAEAGAKTKQLNKILDSDEGARYIGEFAIGFHPVIREPMRDILFDEKIAGSFHFTPGQAYEEADNGNRSQVHWDLVNIQRKDYGGGEIKFDGKVIRKDGKFLPAALAKLNG</sequence>
<dbReference type="InterPro" id="IPR000787">
    <property type="entry name" value="Peptidase_M29"/>
</dbReference>
<evidence type="ECO:0000256" key="4">
    <source>
        <dbReference type="ARBA" id="ARBA00008236"/>
    </source>
</evidence>
<dbReference type="KEGG" id="lamb:KBB96_15495"/>
<keyword evidence="8" id="KW-0378">Hydrolase</keyword>
<dbReference type="InterPro" id="IPR052170">
    <property type="entry name" value="M29_Exopeptidase"/>
</dbReference>
<comment type="cofactor">
    <cofactor evidence="1">
        <name>Co(2+)</name>
        <dbReference type="ChEBI" id="CHEBI:48828"/>
    </cofactor>
</comment>
<dbReference type="Proteomes" id="UP000676169">
    <property type="component" value="Chromosome"/>
</dbReference>
<dbReference type="PANTHER" id="PTHR34448:SF1">
    <property type="entry name" value="BLL6088 PROTEIN"/>
    <property type="match status" value="1"/>
</dbReference>
<dbReference type="Pfam" id="PF02073">
    <property type="entry name" value="Peptidase_M29"/>
    <property type="match status" value="1"/>
</dbReference>
<dbReference type="InterPro" id="IPR035097">
    <property type="entry name" value="M29_N-terminal"/>
</dbReference>
<keyword evidence="6" id="KW-0645">Protease</keyword>
<dbReference type="GO" id="GO:0004177">
    <property type="term" value="F:aminopeptidase activity"/>
    <property type="evidence" value="ECO:0007669"/>
    <property type="project" value="UniProtKB-KW"/>
</dbReference>
<keyword evidence="7" id="KW-0479">Metal-binding</keyword>
<organism evidence="10 11">
    <name type="scientific">Luteolibacter ambystomatis</name>
    <dbReference type="NCBI Taxonomy" id="2824561"/>
    <lineage>
        <taxon>Bacteria</taxon>
        <taxon>Pseudomonadati</taxon>
        <taxon>Verrucomicrobiota</taxon>
        <taxon>Verrucomicrobiia</taxon>
        <taxon>Verrucomicrobiales</taxon>
        <taxon>Verrucomicrobiaceae</taxon>
        <taxon>Luteolibacter</taxon>
    </lineage>
</organism>
<dbReference type="AlphaFoldDB" id="A0A975G6K5"/>
<keyword evidence="5 10" id="KW-0031">Aminopeptidase</keyword>
<evidence type="ECO:0000313" key="10">
    <source>
        <dbReference type="EMBL" id="QUE50269.1"/>
    </source>
</evidence>
<comment type="cofactor">
    <cofactor evidence="2">
        <name>Mg(2+)</name>
        <dbReference type="ChEBI" id="CHEBI:18420"/>
    </cofactor>
</comment>
<evidence type="ECO:0000313" key="11">
    <source>
        <dbReference type="Proteomes" id="UP000676169"/>
    </source>
</evidence>
<evidence type="ECO:0000256" key="6">
    <source>
        <dbReference type="ARBA" id="ARBA00022670"/>
    </source>
</evidence>
<comment type="similarity">
    <text evidence="4">Belongs to the peptidase M29 family.</text>
</comment>
<evidence type="ECO:0000256" key="9">
    <source>
        <dbReference type="ARBA" id="ARBA00023049"/>
    </source>
</evidence>
<name>A0A975G6K5_9BACT</name>
<protein>
    <submittedName>
        <fullName evidence="10">Aminopeptidase</fullName>
    </submittedName>
</protein>